<dbReference type="OrthoDB" id="9806824at2"/>
<gene>
    <name evidence="13" type="ORF">BEN30_08995</name>
</gene>
<evidence type="ECO:0000256" key="6">
    <source>
        <dbReference type="ARBA" id="ARBA00023277"/>
    </source>
</evidence>
<keyword evidence="3" id="KW-0378">Hydrolase</keyword>
<dbReference type="Gene3D" id="3.20.20.80">
    <property type="entry name" value="Glycosidases"/>
    <property type="match status" value="1"/>
</dbReference>
<reference evidence="14" key="1">
    <citation type="submission" date="2016-07" db="EMBL/GenBank/DDBJ databases">
        <authorList>
            <person name="Florea S."/>
            <person name="Webb J.S."/>
            <person name="Jaromczyk J."/>
            <person name="Schardl C.L."/>
        </authorList>
    </citation>
    <scope>NUCLEOTIDE SEQUENCE [LARGE SCALE GENOMIC DNA]</scope>
    <source>
        <strain evidence="14">MV-1</strain>
    </source>
</reference>
<dbReference type="RefSeq" id="WP_069957712.1">
    <property type="nucleotide sequence ID" value="NZ_MCGG01000021.1"/>
</dbReference>
<evidence type="ECO:0000256" key="3">
    <source>
        <dbReference type="ARBA" id="ARBA00022801"/>
    </source>
</evidence>
<feature type="transmembrane region" description="Helical" evidence="12">
    <location>
        <begin position="434"/>
        <end position="456"/>
    </location>
</feature>
<dbReference type="GO" id="GO:0071555">
    <property type="term" value="P:cell wall organization"/>
    <property type="evidence" value="ECO:0007669"/>
    <property type="project" value="UniProtKB-KW"/>
</dbReference>
<keyword evidence="12" id="KW-0812">Transmembrane</keyword>
<evidence type="ECO:0000256" key="12">
    <source>
        <dbReference type="SAM" id="Phobius"/>
    </source>
</evidence>
<comment type="subcellular location">
    <subcellularLocation>
        <location evidence="1">Cell membrane</location>
    </subcellularLocation>
</comment>
<evidence type="ECO:0000256" key="9">
    <source>
        <dbReference type="ARBA" id="ARBA00037649"/>
    </source>
</evidence>
<evidence type="ECO:0000313" key="13">
    <source>
        <dbReference type="EMBL" id="OEJ67559.1"/>
    </source>
</evidence>
<accession>A0A1E5Q8C9</accession>
<feature type="transmembrane region" description="Helical" evidence="12">
    <location>
        <begin position="499"/>
        <end position="515"/>
    </location>
</feature>
<keyword evidence="5" id="KW-0325">Glycoprotein</keyword>
<evidence type="ECO:0000256" key="1">
    <source>
        <dbReference type="ARBA" id="ARBA00004236"/>
    </source>
</evidence>
<dbReference type="STRING" id="28181.BEN30_08995"/>
<feature type="transmembrane region" description="Helical" evidence="12">
    <location>
        <begin position="318"/>
        <end position="342"/>
    </location>
</feature>
<proteinExistence type="predicted"/>
<feature type="transmembrane region" description="Helical" evidence="12">
    <location>
        <begin position="521"/>
        <end position="539"/>
    </location>
</feature>
<dbReference type="GO" id="GO:0016787">
    <property type="term" value="F:hydrolase activity"/>
    <property type="evidence" value="ECO:0007669"/>
    <property type="project" value="UniProtKB-KW"/>
</dbReference>
<comment type="function">
    <text evidence="9">Glucanases play a role in cell expansion during growth, in cell-cell fusion during mating, and in spore release during sporulation. This enzyme may be involved in beta-glucan degradation. Active on laminarin and lichenan.</text>
</comment>
<keyword evidence="12" id="KW-1133">Transmembrane helix</keyword>
<evidence type="ECO:0000313" key="14">
    <source>
        <dbReference type="Proteomes" id="UP000095347"/>
    </source>
</evidence>
<evidence type="ECO:0000256" key="5">
    <source>
        <dbReference type="ARBA" id="ARBA00023180"/>
    </source>
</evidence>
<keyword evidence="2" id="KW-1003">Cell membrane</keyword>
<comment type="caution">
    <text evidence="13">The sequence shown here is derived from an EMBL/GenBank/DDBJ whole genome shotgun (WGS) entry which is preliminary data.</text>
</comment>
<organism evidence="13 14">
    <name type="scientific">Magnetovibrio blakemorei</name>
    <dbReference type="NCBI Taxonomy" id="28181"/>
    <lineage>
        <taxon>Bacteria</taxon>
        <taxon>Pseudomonadati</taxon>
        <taxon>Pseudomonadota</taxon>
        <taxon>Alphaproteobacteria</taxon>
        <taxon>Rhodospirillales</taxon>
        <taxon>Magnetovibrionaceae</taxon>
        <taxon>Magnetovibrio</taxon>
    </lineage>
</organism>
<keyword evidence="4 12" id="KW-0472">Membrane</keyword>
<dbReference type="GO" id="GO:0000272">
    <property type="term" value="P:polysaccharide catabolic process"/>
    <property type="evidence" value="ECO:0007669"/>
    <property type="project" value="UniProtKB-KW"/>
</dbReference>
<feature type="transmembrane region" description="Helical" evidence="12">
    <location>
        <begin position="462"/>
        <end position="479"/>
    </location>
</feature>
<evidence type="ECO:0000256" key="7">
    <source>
        <dbReference type="ARBA" id="ARBA00023316"/>
    </source>
</evidence>
<dbReference type="InterPro" id="IPR050732">
    <property type="entry name" value="Beta-glucan_modifiers"/>
</dbReference>
<keyword evidence="14" id="KW-1185">Reference proteome</keyword>
<feature type="transmembrane region" description="Helical" evidence="12">
    <location>
        <begin position="354"/>
        <end position="373"/>
    </location>
</feature>
<dbReference type="PANTHER" id="PTHR16631:SF17">
    <property type="entry name" value="GLUCAN ENDO-1,3-BETA-GLUCOSIDASE BTGC"/>
    <property type="match status" value="1"/>
</dbReference>
<dbReference type="AlphaFoldDB" id="A0A1E5Q8C9"/>
<feature type="transmembrane region" description="Helical" evidence="12">
    <location>
        <begin position="379"/>
        <end position="402"/>
    </location>
</feature>
<dbReference type="InterPro" id="IPR017853">
    <property type="entry name" value="GH"/>
</dbReference>
<keyword evidence="7" id="KW-0961">Cell wall biogenesis/degradation</keyword>
<sequence>MPRLLNALVSLLIVIAASATFWAGLGRSVDLVDVPGGRLACLSYTPYDGSSSPLDGKDFKASTEGIRADLEAVQKVTNCIRTYSALDPASKVVPIAAELGLTVWQGLWIGAREDENDAEINAAAALAKAYPGTIQRFVVGNEVLLRRELLGEELAVLLQRVKALAPGIPVTYADVPEFWRRNPVLGDAADVVTIHILPYWDDPLPMTMDEVQAHARALVKEMQSLYPNHPVAIGEIGWPSAGRTRGGVIPNLVNEARFVREFVAQADAIGVDYNIVEAIDQDWKIWPEGTVGGHWGILDNQRREKFPLIGPVSEWPRWPLAAALSSLGAVTAIMLGGFGVFGQAPATFAHGLKLAGLGQAMGIMTVLGIRFIVDTSFGWPVWVLNSTMLGFGLLCVLTLGPISVGRTQPLRAASIAAVAAWLRRPARMRWSTEIGLGLVFAVPLLWTGQLAILHAFDGRHRDFPLAILVPIACVQALRWWQDRKGKDQVSHLGERREEAWLAIIFLVCGALAWNGPNNVEAMAWMATLVLFALPWLGEVRFELRRLFMTSGTQHRHQQPGGR</sequence>
<evidence type="ECO:0000256" key="11">
    <source>
        <dbReference type="ARBA" id="ARBA00043078"/>
    </source>
</evidence>
<dbReference type="EMBL" id="MCGG01000021">
    <property type="protein sequence ID" value="OEJ67559.1"/>
    <property type="molecule type" value="Genomic_DNA"/>
</dbReference>
<dbReference type="PANTHER" id="PTHR16631">
    <property type="entry name" value="GLUCAN 1,3-BETA-GLUCOSIDASE"/>
    <property type="match status" value="1"/>
</dbReference>
<evidence type="ECO:0000256" key="8">
    <source>
        <dbReference type="ARBA" id="ARBA00023326"/>
    </source>
</evidence>
<name>A0A1E5Q8C9_9PROT</name>
<protein>
    <recommendedName>
        <fullName evidence="11">Endo-1,3-beta-glucanase btgC</fullName>
    </recommendedName>
    <alternativeName>
        <fullName evidence="10">Laminarinase btgC</fullName>
    </alternativeName>
</protein>
<evidence type="ECO:0000256" key="2">
    <source>
        <dbReference type="ARBA" id="ARBA00022475"/>
    </source>
</evidence>
<dbReference type="Proteomes" id="UP000095347">
    <property type="component" value="Unassembled WGS sequence"/>
</dbReference>
<evidence type="ECO:0000256" key="4">
    <source>
        <dbReference type="ARBA" id="ARBA00023136"/>
    </source>
</evidence>
<dbReference type="SUPFAM" id="SSF51445">
    <property type="entry name" value="(Trans)glycosidases"/>
    <property type="match status" value="1"/>
</dbReference>
<keyword evidence="6" id="KW-0119">Carbohydrate metabolism</keyword>
<keyword evidence="8" id="KW-0624">Polysaccharide degradation</keyword>
<dbReference type="GO" id="GO:0005886">
    <property type="term" value="C:plasma membrane"/>
    <property type="evidence" value="ECO:0007669"/>
    <property type="project" value="UniProtKB-SubCell"/>
</dbReference>
<evidence type="ECO:0000256" key="10">
    <source>
        <dbReference type="ARBA" id="ARBA00042373"/>
    </source>
</evidence>